<dbReference type="InterPro" id="IPR036390">
    <property type="entry name" value="WH_DNA-bd_sf"/>
</dbReference>
<gene>
    <name evidence="4" type="ORF">LVJ94_06870</name>
</gene>
<dbReference type="InterPro" id="IPR026881">
    <property type="entry name" value="WYL_dom"/>
</dbReference>
<accession>A0ABZ2LAL6</accession>
<protein>
    <submittedName>
        <fullName evidence="4">YafY family transcriptional regulator</fullName>
    </submittedName>
</protein>
<dbReference type="InterPro" id="IPR057727">
    <property type="entry name" value="WCX_dom"/>
</dbReference>
<dbReference type="InterPro" id="IPR028349">
    <property type="entry name" value="PafC-like"/>
</dbReference>
<dbReference type="InterPro" id="IPR001034">
    <property type="entry name" value="DeoR_HTH"/>
</dbReference>
<dbReference type="Pfam" id="PF13280">
    <property type="entry name" value="WYL"/>
    <property type="match status" value="1"/>
</dbReference>
<dbReference type="InterPro" id="IPR036388">
    <property type="entry name" value="WH-like_DNA-bd_sf"/>
</dbReference>
<evidence type="ECO:0000256" key="1">
    <source>
        <dbReference type="ARBA" id="ARBA00023015"/>
    </source>
</evidence>
<dbReference type="PANTHER" id="PTHR34580:SF3">
    <property type="entry name" value="PROTEIN PAFB"/>
    <property type="match status" value="1"/>
</dbReference>
<evidence type="ECO:0000313" key="5">
    <source>
        <dbReference type="Proteomes" id="UP001374803"/>
    </source>
</evidence>
<keyword evidence="2" id="KW-0804">Transcription</keyword>
<dbReference type="Pfam" id="PF25583">
    <property type="entry name" value="WCX"/>
    <property type="match status" value="1"/>
</dbReference>
<evidence type="ECO:0000259" key="3">
    <source>
        <dbReference type="PROSITE" id="PS51000"/>
    </source>
</evidence>
<name>A0ABZ2LAL6_9BACT</name>
<dbReference type="EMBL" id="CP089983">
    <property type="protein sequence ID" value="WXB06958.1"/>
    <property type="molecule type" value="Genomic_DNA"/>
</dbReference>
<dbReference type="Gene3D" id="1.10.10.10">
    <property type="entry name" value="Winged helix-like DNA-binding domain superfamily/Winged helix DNA-binding domain"/>
    <property type="match status" value="1"/>
</dbReference>
<evidence type="ECO:0000313" key="4">
    <source>
        <dbReference type="EMBL" id="WXB06958.1"/>
    </source>
</evidence>
<proteinExistence type="predicted"/>
<dbReference type="PROSITE" id="PS51000">
    <property type="entry name" value="HTH_DEOR_2"/>
    <property type="match status" value="1"/>
</dbReference>
<dbReference type="InterPro" id="IPR013196">
    <property type="entry name" value="HTH_11"/>
</dbReference>
<dbReference type="PIRSF" id="PIRSF016838">
    <property type="entry name" value="PafC"/>
    <property type="match status" value="1"/>
</dbReference>
<keyword evidence="1" id="KW-0805">Transcription regulation</keyword>
<dbReference type="Proteomes" id="UP001374803">
    <property type="component" value="Chromosome"/>
</dbReference>
<keyword evidence="5" id="KW-1185">Reference proteome</keyword>
<dbReference type="PROSITE" id="PS52050">
    <property type="entry name" value="WYL"/>
    <property type="match status" value="1"/>
</dbReference>
<dbReference type="SUPFAM" id="SSF46785">
    <property type="entry name" value="Winged helix' DNA-binding domain"/>
    <property type="match status" value="1"/>
</dbReference>
<evidence type="ECO:0000256" key="2">
    <source>
        <dbReference type="ARBA" id="ARBA00023163"/>
    </source>
</evidence>
<dbReference type="RefSeq" id="WP_394836615.1">
    <property type="nucleotide sequence ID" value="NZ_CP089929.1"/>
</dbReference>
<dbReference type="PANTHER" id="PTHR34580">
    <property type="match status" value="1"/>
</dbReference>
<dbReference type="Pfam" id="PF08279">
    <property type="entry name" value="HTH_11"/>
    <property type="match status" value="1"/>
</dbReference>
<dbReference type="InterPro" id="IPR051534">
    <property type="entry name" value="CBASS_pafABC_assoc_protein"/>
</dbReference>
<reference evidence="4" key="1">
    <citation type="submission" date="2021-12" db="EMBL/GenBank/DDBJ databases">
        <title>Discovery of the Pendulisporaceae a myxobacterial family with distinct sporulation behavior and unique specialized metabolism.</title>
        <authorList>
            <person name="Garcia R."/>
            <person name="Popoff A."/>
            <person name="Bader C.D."/>
            <person name="Loehr J."/>
            <person name="Walesch S."/>
            <person name="Walt C."/>
            <person name="Boldt J."/>
            <person name="Bunk B."/>
            <person name="Haeckl F.J.F.P.J."/>
            <person name="Gunesch A.P."/>
            <person name="Birkelbach J."/>
            <person name="Nuebel U."/>
            <person name="Pietschmann T."/>
            <person name="Bach T."/>
            <person name="Mueller R."/>
        </authorList>
    </citation>
    <scope>NUCLEOTIDE SEQUENCE</scope>
    <source>
        <strain evidence="4">MSr11367</strain>
    </source>
</reference>
<sequence length="323" mass="35784">MPRPVRPTTRVLTVLELLQTHGRMSGAELARRLEVDPRTVRRYIAMLEEIGIPITAERGRDGAYMLVAGFKLPPMMFTDDEALALSIGLLAVRGLGLAEAVTSVASAQAKLERVMPANLKRRVRAVDETVTLDLARRGQDAPESNAALVALSAAAQAHTRVSMRYRAGAQEATQRDFDPYGLAYRNRRWYAVGMCHLRGGLRSFRLDRVEEVRPIAARFTRPDGFDALAYLALSLATLPRAHAIEVLLEADLETARRALFPAAGVLEWTGERTLLRSTADDLDWFALELARLPFPFEVRAPEALRAAMVSLADRLLRLGRPHA</sequence>
<feature type="domain" description="HTH deoR-type" evidence="3">
    <location>
        <begin position="7"/>
        <end position="65"/>
    </location>
</feature>
<organism evidence="4 5">
    <name type="scientific">Pendulispora rubella</name>
    <dbReference type="NCBI Taxonomy" id="2741070"/>
    <lineage>
        <taxon>Bacteria</taxon>
        <taxon>Pseudomonadati</taxon>
        <taxon>Myxococcota</taxon>
        <taxon>Myxococcia</taxon>
        <taxon>Myxococcales</taxon>
        <taxon>Sorangiineae</taxon>
        <taxon>Pendulisporaceae</taxon>
        <taxon>Pendulispora</taxon>
    </lineage>
</organism>